<organism evidence="8 9">
    <name type="scientific">Rhizobium mesoamericanum STM3625</name>
    <dbReference type="NCBI Taxonomy" id="1211777"/>
    <lineage>
        <taxon>Bacteria</taxon>
        <taxon>Pseudomonadati</taxon>
        <taxon>Pseudomonadota</taxon>
        <taxon>Alphaproteobacteria</taxon>
        <taxon>Hyphomicrobiales</taxon>
        <taxon>Rhizobiaceae</taxon>
        <taxon>Rhizobium/Agrobacterium group</taxon>
        <taxon>Rhizobium</taxon>
    </lineage>
</organism>
<name>K0PZT6_9HYPH</name>
<keyword evidence="4 7" id="KW-0812">Transmembrane</keyword>
<comment type="similarity">
    <text evidence="2">Belongs to the UPF0410 family.</text>
</comment>
<gene>
    <name evidence="8" type="ORF">BN77_2735</name>
</gene>
<feature type="transmembrane region" description="Helical" evidence="7">
    <location>
        <begin position="86"/>
        <end position="106"/>
    </location>
</feature>
<evidence type="ECO:0000256" key="3">
    <source>
        <dbReference type="ARBA" id="ARBA00022475"/>
    </source>
</evidence>
<evidence type="ECO:0000256" key="4">
    <source>
        <dbReference type="ARBA" id="ARBA00022692"/>
    </source>
</evidence>
<dbReference type="Pfam" id="PF04226">
    <property type="entry name" value="Transgly_assoc"/>
    <property type="match status" value="1"/>
</dbReference>
<feature type="transmembrane region" description="Helical" evidence="7">
    <location>
        <begin position="54"/>
        <end position="74"/>
    </location>
</feature>
<dbReference type="eggNOG" id="COG2261">
    <property type="taxonomic scope" value="Bacteria"/>
</dbReference>
<dbReference type="PANTHER" id="PTHR33884:SF3">
    <property type="entry name" value="UPF0410 PROTEIN YMGE"/>
    <property type="match status" value="1"/>
</dbReference>
<keyword evidence="6 7" id="KW-0472">Membrane</keyword>
<dbReference type="STRING" id="1211777.BN77_2735"/>
<feature type="transmembrane region" description="Helical" evidence="7">
    <location>
        <begin position="29"/>
        <end position="47"/>
    </location>
</feature>
<dbReference type="GO" id="GO:0005886">
    <property type="term" value="C:plasma membrane"/>
    <property type="evidence" value="ECO:0007669"/>
    <property type="project" value="UniProtKB-SubCell"/>
</dbReference>
<evidence type="ECO:0000256" key="6">
    <source>
        <dbReference type="ARBA" id="ARBA00023136"/>
    </source>
</evidence>
<evidence type="ECO:0000313" key="8">
    <source>
        <dbReference type="EMBL" id="CCM75579.1"/>
    </source>
</evidence>
<keyword evidence="5 7" id="KW-1133">Transmembrane helix</keyword>
<proteinExistence type="inferred from homology"/>
<dbReference type="HOGENOM" id="CLU_160040_0_2_5"/>
<evidence type="ECO:0000256" key="1">
    <source>
        <dbReference type="ARBA" id="ARBA00004651"/>
    </source>
</evidence>
<keyword evidence="9" id="KW-1185">Reference proteome</keyword>
<dbReference type="Proteomes" id="UP000009319">
    <property type="component" value="Unassembled WGS sequence"/>
</dbReference>
<comment type="caution">
    <text evidence="8">The sequence shown here is derived from an EMBL/GenBank/DDBJ whole genome shotgun (WGS) entry which is preliminary data.</text>
</comment>
<reference evidence="8 9" key="1">
    <citation type="journal article" date="2013" name="Genome Announc.">
        <title>Draft Genome Sequence of Rhizobium mesoamericanum STM3625, a Nitrogen-Fixing Symbiont of Mimosa pudica Isolated in French Guiana (South America).</title>
        <authorList>
            <person name="Moulin L."/>
            <person name="Mornico D."/>
            <person name="Melkonian R."/>
            <person name="Klonowska A."/>
        </authorList>
    </citation>
    <scope>NUCLEOTIDE SEQUENCE [LARGE SCALE GENOMIC DNA]</scope>
    <source>
        <strain evidence="8 9">STM3625</strain>
    </source>
</reference>
<dbReference type="EMBL" id="CANI01000018">
    <property type="protein sequence ID" value="CCM75579.1"/>
    <property type="molecule type" value="Genomic_DNA"/>
</dbReference>
<evidence type="ECO:0000256" key="5">
    <source>
        <dbReference type="ARBA" id="ARBA00022989"/>
    </source>
</evidence>
<accession>K0PZT6</accession>
<comment type="subcellular location">
    <subcellularLocation>
        <location evidence="1">Cell membrane</location>
        <topology evidence="1">Multi-pass membrane protein</topology>
    </subcellularLocation>
</comment>
<dbReference type="InterPro" id="IPR007341">
    <property type="entry name" value="Transgly_assoc"/>
</dbReference>
<keyword evidence="3" id="KW-1003">Cell membrane</keyword>
<dbReference type="AlphaFoldDB" id="K0PZT6"/>
<dbReference type="PANTHER" id="PTHR33884">
    <property type="entry name" value="UPF0410 PROTEIN YMGE"/>
    <property type="match status" value="1"/>
</dbReference>
<sequence>MRLEDREAVFSQDVDETSETLRGDGRMEGVGWIAAIIIGGFAGWLAGKLMEARYGVLLNIVLGIVGSVVATAILAQFHIEVAGGRLGYFITGFLGACLLIFVARLVRR</sequence>
<evidence type="ECO:0000313" key="9">
    <source>
        <dbReference type="Proteomes" id="UP000009319"/>
    </source>
</evidence>
<evidence type="ECO:0000256" key="2">
    <source>
        <dbReference type="ARBA" id="ARBA00011006"/>
    </source>
</evidence>
<protein>
    <submittedName>
        <fullName evidence="8">Putative inner membrane protein with transglycosylase-associated domain (Modular protein)</fullName>
    </submittedName>
</protein>
<evidence type="ECO:0000256" key="7">
    <source>
        <dbReference type="SAM" id="Phobius"/>
    </source>
</evidence>